<keyword evidence="3" id="KW-0418">Kinase</keyword>
<dbReference type="AlphaFoldDB" id="A0AAW0F016"/>
<feature type="domain" description="Protein kinase" evidence="2">
    <location>
        <begin position="143"/>
        <end position="447"/>
    </location>
</feature>
<dbReference type="PROSITE" id="PS50011">
    <property type="entry name" value="PROTEIN_KINASE_DOM"/>
    <property type="match status" value="1"/>
</dbReference>
<evidence type="ECO:0000313" key="4">
    <source>
        <dbReference type="Proteomes" id="UP001430356"/>
    </source>
</evidence>
<evidence type="ECO:0000259" key="2">
    <source>
        <dbReference type="PROSITE" id="PS50011"/>
    </source>
</evidence>
<evidence type="ECO:0000256" key="1">
    <source>
        <dbReference type="SAM" id="MobiDB-lite"/>
    </source>
</evidence>
<name>A0AAW0F016_9TRYP</name>
<accession>A0AAW0F016</accession>
<dbReference type="GO" id="GO:0005737">
    <property type="term" value="C:cytoplasm"/>
    <property type="evidence" value="ECO:0007669"/>
    <property type="project" value="TreeGrafter"/>
</dbReference>
<dbReference type="PANTHER" id="PTHR24361:SF613">
    <property type="entry name" value="NUCLEAR RECEPTOR-BINDING PROTEIN-RELATED"/>
    <property type="match status" value="1"/>
</dbReference>
<sequence>MRREAAPSSARGGAVSTQLARLMRECQCRLHADDTAAFQRTQRPPPGIDAVLRAEAEATRDGGAARDTRAASSSSSRRTAQRGGTAARSSYAAVRERHVLLVEAHDAAKVRVVVPTPPEWVRDNHGQRWHLSTPRPEHTPKGLWMRRALALGSAGAIASVNFLVHRDVHPVVAKAIRDAPLGPMSDALRSATPVCSPTPQQHAVIRRLASAHQSLRHPNILVPMAFSQSVEGGVVLIWEFSPGGTMRQLLQRYATIKSITIGRFALQILSALSYLHERGSAHGAVSLDNVMVDANGRCRLTGQTTNQRLVQQTFVHSSTCYVSPAMAAGTPPTPACDVFCYGLTMLEAMTRQPCWRWATAEEYAGHAAPHAPPSAKALADLMAGGGRAFSNAVAQGRVVVNRELTSFPLLLEVHRDVVSKAVLTCFREDPATRPQAEELRQVTKRLLNGLGLVIEEDVG</sequence>
<comment type="caution">
    <text evidence="3">The sequence shown here is derived from an EMBL/GenBank/DDBJ whole genome shotgun (WGS) entry which is preliminary data.</text>
</comment>
<dbReference type="EMBL" id="JAECZO010000169">
    <property type="protein sequence ID" value="KAK7198716.1"/>
    <property type="molecule type" value="Genomic_DNA"/>
</dbReference>
<dbReference type="SUPFAM" id="SSF56112">
    <property type="entry name" value="Protein kinase-like (PK-like)"/>
    <property type="match status" value="1"/>
</dbReference>
<dbReference type="Gene3D" id="1.10.510.10">
    <property type="entry name" value="Transferase(Phosphotransferase) domain 1"/>
    <property type="match status" value="1"/>
</dbReference>
<feature type="region of interest" description="Disordered" evidence="1">
    <location>
        <begin position="56"/>
        <end position="89"/>
    </location>
</feature>
<gene>
    <name evidence="3" type="ORF">NESM_000835700</name>
</gene>
<dbReference type="InterPro" id="IPR000719">
    <property type="entry name" value="Prot_kinase_dom"/>
</dbReference>
<dbReference type="PANTHER" id="PTHR24361">
    <property type="entry name" value="MITOGEN-ACTIVATED KINASE KINASE KINASE"/>
    <property type="match status" value="1"/>
</dbReference>
<reference evidence="3 4" key="1">
    <citation type="journal article" date="2021" name="MBio">
        <title>A New Model Trypanosomatid, Novymonas esmeraldas: Genomic Perception of Its 'Candidatus Pandoraea novymonadis' Endosymbiont.</title>
        <authorList>
            <person name="Zakharova A."/>
            <person name="Saura A."/>
            <person name="Butenko A."/>
            <person name="Podesvova L."/>
            <person name="Warmusova S."/>
            <person name="Kostygov A.Y."/>
            <person name="Nenarokova A."/>
            <person name="Lukes J."/>
            <person name="Opperdoes F.R."/>
            <person name="Yurchenko V."/>
        </authorList>
    </citation>
    <scope>NUCLEOTIDE SEQUENCE [LARGE SCALE GENOMIC DNA]</scope>
    <source>
        <strain evidence="3 4">E262AT.01</strain>
    </source>
</reference>
<dbReference type="InterPro" id="IPR011009">
    <property type="entry name" value="Kinase-like_dom_sf"/>
</dbReference>
<protein>
    <submittedName>
        <fullName evidence="3">Protein tyrosine kinase/Protein kinase domain containing protein</fullName>
    </submittedName>
</protein>
<feature type="compositionally biased region" description="Basic and acidic residues" evidence="1">
    <location>
        <begin position="56"/>
        <end position="69"/>
    </location>
</feature>
<proteinExistence type="predicted"/>
<feature type="compositionally biased region" description="Low complexity" evidence="1">
    <location>
        <begin position="70"/>
        <end position="88"/>
    </location>
</feature>
<dbReference type="SMART" id="SM00220">
    <property type="entry name" value="S_TKc"/>
    <property type="match status" value="1"/>
</dbReference>
<organism evidence="3 4">
    <name type="scientific">Novymonas esmeraldas</name>
    <dbReference type="NCBI Taxonomy" id="1808958"/>
    <lineage>
        <taxon>Eukaryota</taxon>
        <taxon>Discoba</taxon>
        <taxon>Euglenozoa</taxon>
        <taxon>Kinetoplastea</taxon>
        <taxon>Metakinetoplastina</taxon>
        <taxon>Trypanosomatida</taxon>
        <taxon>Trypanosomatidae</taxon>
        <taxon>Novymonas</taxon>
    </lineage>
</organism>
<keyword evidence="4" id="KW-1185">Reference proteome</keyword>
<dbReference type="InterPro" id="IPR053235">
    <property type="entry name" value="Ser_Thr_kinase"/>
</dbReference>
<dbReference type="Proteomes" id="UP001430356">
    <property type="component" value="Unassembled WGS sequence"/>
</dbReference>
<dbReference type="GO" id="GO:0005524">
    <property type="term" value="F:ATP binding"/>
    <property type="evidence" value="ECO:0007669"/>
    <property type="project" value="InterPro"/>
</dbReference>
<evidence type="ECO:0000313" key="3">
    <source>
        <dbReference type="EMBL" id="KAK7198716.1"/>
    </source>
</evidence>
<dbReference type="Pfam" id="PF00069">
    <property type="entry name" value="Pkinase"/>
    <property type="match status" value="1"/>
</dbReference>
<dbReference type="GO" id="GO:0004674">
    <property type="term" value="F:protein serine/threonine kinase activity"/>
    <property type="evidence" value="ECO:0007669"/>
    <property type="project" value="TreeGrafter"/>
</dbReference>
<keyword evidence="3" id="KW-0808">Transferase</keyword>